<evidence type="ECO:0000256" key="2">
    <source>
        <dbReference type="ARBA" id="ARBA00022801"/>
    </source>
</evidence>
<dbReference type="RefSeq" id="WP_152712620.1">
    <property type="nucleotide sequence ID" value="NZ_VOSJ01000049.1"/>
</dbReference>
<organism evidence="5 6">
    <name type="scientific">Microvirga tunisiensis</name>
    <dbReference type="NCBI Taxonomy" id="2108360"/>
    <lineage>
        <taxon>Bacteria</taxon>
        <taxon>Pseudomonadati</taxon>
        <taxon>Pseudomonadota</taxon>
        <taxon>Alphaproteobacteria</taxon>
        <taxon>Hyphomicrobiales</taxon>
        <taxon>Methylobacteriaceae</taxon>
        <taxon>Microvirga</taxon>
    </lineage>
</organism>
<evidence type="ECO:0000313" key="6">
    <source>
        <dbReference type="Proteomes" id="UP000403266"/>
    </source>
</evidence>
<dbReference type="InterPro" id="IPR020084">
    <property type="entry name" value="NUDIX_hydrolase_CS"/>
</dbReference>
<protein>
    <submittedName>
        <fullName evidence="5">NUDIX domain-containing protein</fullName>
    </submittedName>
</protein>
<comment type="caution">
    <text evidence="5">The sequence shown here is derived from an EMBL/GenBank/DDBJ whole genome shotgun (WGS) entry which is preliminary data.</text>
</comment>
<dbReference type="Proteomes" id="UP000403266">
    <property type="component" value="Unassembled WGS sequence"/>
</dbReference>
<gene>
    <name evidence="5" type="ORF">FS320_14735</name>
</gene>
<keyword evidence="2 3" id="KW-0378">Hydrolase</keyword>
<dbReference type="InterPro" id="IPR000086">
    <property type="entry name" value="NUDIX_hydrolase_dom"/>
</dbReference>
<sequence length="149" mass="16150">MTSDRLYPSRPILAASVAVLREGRILLAARGKPPSEGLFSLPGGMVETGETLGEAALRELREEVGVEARLIGLIAPVEFIERDEKGHLKHHVVIAAHAARWVSGEPQTGPEAKEIRWVTERDIAALPMTAGLTGILEQAFRLAREDSTP</sequence>
<comment type="cofactor">
    <cofactor evidence="1">
        <name>Mg(2+)</name>
        <dbReference type="ChEBI" id="CHEBI:18420"/>
    </cofactor>
</comment>
<reference evidence="5 6" key="1">
    <citation type="journal article" date="2019" name="Syst. Appl. Microbiol.">
        <title>Microvirga tunisiensis sp. nov., a root nodule symbiotic bacterium isolated from Lupinus micranthus and L. luteus grown in Northern Tunisia.</title>
        <authorList>
            <person name="Msaddak A."/>
            <person name="Rejili M."/>
            <person name="Duran D."/>
            <person name="Mars M."/>
            <person name="Palacios J.M."/>
            <person name="Ruiz-Argueso T."/>
            <person name="Rey L."/>
            <person name="Imperial J."/>
        </authorList>
    </citation>
    <scope>NUCLEOTIDE SEQUENCE [LARGE SCALE GENOMIC DNA]</scope>
    <source>
        <strain evidence="5 6">Lmie10</strain>
    </source>
</reference>
<dbReference type="PANTHER" id="PTHR43736:SF1">
    <property type="entry name" value="DIHYDRONEOPTERIN TRIPHOSPHATE DIPHOSPHATASE"/>
    <property type="match status" value="1"/>
</dbReference>
<proteinExistence type="inferred from homology"/>
<dbReference type="OrthoDB" id="9761969at2"/>
<evidence type="ECO:0000256" key="3">
    <source>
        <dbReference type="RuleBase" id="RU003476"/>
    </source>
</evidence>
<dbReference type="InterPro" id="IPR015797">
    <property type="entry name" value="NUDIX_hydrolase-like_dom_sf"/>
</dbReference>
<evidence type="ECO:0000256" key="1">
    <source>
        <dbReference type="ARBA" id="ARBA00001946"/>
    </source>
</evidence>
<dbReference type="Pfam" id="PF00293">
    <property type="entry name" value="NUDIX"/>
    <property type="match status" value="1"/>
</dbReference>
<accession>A0A5N7MHS4</accession>
<dbReference type="GO" id="GO:0016787">
    <property type="term" value="F:hydrolase activity"/>
    <property type="evidence" value="ECO:0007669"/>
    <property type="project" value="UniProtKB-KW"/>
</dbReference>
<dbReference type="AlphaFoldDB" id="A0A5N7MHS4"/>
<dbReference type="CDD" id="cd04673">
    <property type="entry name" value="NUDIX_ADPRase"/>
    <property type="match status" value="1"/>
</dbReference>
<dbReference type="EMBL" id="VOSK01000050">
    <property type="protein sequence ID" value="MPR26443.1"/>
    <property type="molecule type" value="Genomic_DNA"/>
</dbReference>
<dbReference type="PRINTS" id="PR00502">
    <property type="entry name" value="NUDIXFAMILY"/>
</dbReference>
<feature type="domain" description="Nudix hydrolase" evidence="4">
    <location>
        <begin position="10"/>
        <end position="141"/>
    </location>
</feature>
<evidence type="ECO:0000313" key="5">
    <source>
        <dbReference type="EMBL" id="MPR26443.1"/>
    </source>
</evidence>
<evidence type="ECO:0000259" key="4">
    <source>
        <dbReference type="PROSITE" id="PS51462"/>
    </source>
</evidence>
<dbReference type="PROSITE" id="PS51462">
    <property type="entry name" value="NUDIX"/>
    <property type="match status" value="1"/>
</dbReference>
<dbReference type="InterPro" id="IPR020476">
    <property type="entry name" value="Nudix_hydrolase"/>
</dbReference>
<dbReference type="SUPFAM" id="SSF55811">
    <property type="entry name" value="Nudix"/>
    <property type="match status" value="1"/>
</dbReference>
<dbReference type="PANTHER" id="PTHR43736">
    <property type="entry name" value="ADP-RIBOSE PYROPHOSPHATASE"/>
    <property type="match status" value="1"/>
</dbReference>
<dbReference type="PROSITE" id="PS00893">
    <property type="entry name" value="NUDIX_BOX"/>
    <property type="match status" value="1"/>
</dbReference>
<dbReference type="Gene3D" id="3.90.79.10">
    <property type="entry name" value="Nucleoside Triphosphate Pyrophosphohydrolase"/>
    <property type="match status" value="1"/>
</dbReference>
<comment type="similarity">
    <text evidence="3">Belongs to the Nudix hydrolase family.</text>
</comment>
<name>A0A5N7MHS4_9HYPH</name>
<keyword evidence="6" id="KW-1185">Reference proteome</keyword>